<evidence type="ECO:0000313" key="3">
    <source>
        <dbReference type="Proteomes" id="UP000324222"/>
    </source>
</evidence>
<reference evidence="2 3" key="1">
    <citation type="submission" date="2019-05" db="EMBL/GenBank/DDBJ databases">
        <title>Another draft genome of Portunus trituberculatus and its Hox gene families provides insights of decapod evolution.</title>
        <authorList>
            <person name="Jeong J.-H."/>
            <person name="Song I."/>
            <person name="Kim S."/>
            <person name="Choi T."/>
            <person name="Kim D."/>
            <person name="Ryu S."/>
            <person name="Kim W."/>
        </authorList>
    </citation>
    <scope>NUCLEOTIDE SEQUENCE [LARGE SCALE GENOMIC DNA]</scope>
    <source>
        <tissue evidence="2">Muscle</tissue>
    </source>
</reference>
<comment type="caution">
    <text evidence="2">The sequence shown here is derived from an EMBL/GenBank/DDBJ whole genome shotgun (WGS) entry which is preliminary data.</text>
</comment>
<protein>
    <submittedName>
        <fullName evidence="2">Uncharacterized protein</fullName>
    </submittedName>
</protein>
<feature type="region of interest" description="Disordered" evidence="1">
    <location>
        <begin position="1"/>
        <end position="46"/>
    </location>
</feature>
<feature type="compositionally biased region" description="Low complexity" evidence="1">
    <location>
        <begin position="21"/>
        <end position="30"/>
    </location>
</feature>
<gene>
    <name evidence="2" type="ORF">E2C01_076969</name>
</gene>
<evidence type="ECO:0000313" key="2">
    <source>
        <dbReference type="EMBL" id="MPC82311.1"/>
    </source>
</evidence>
<keyword evidence="3" id="KW-1185">Reference proteome</keyword>
<sequence length="61" mass="6484">MPLAECRRPGAKGRPWAAADGSSVCSSSSRRGGRGRGCGCDPETRRRWSTAPCLSADCSLW</sequence>
<accession>A0A5B7IA57</accession>
<organism evidence="2 3">
    <name type="scientific">Portunus trituberculatus</name>
    <name type="common">Swimming crab</name>
    <name type="synonym">Neptunus trituberculatus</name>
    <dbReference type="NCBI Taxonomy" id="210409"/>
    <lineage>
        <taxon>Eukaryota</taxon>
        <taxon>Metazoa</taxon>
        <taxon>Ecdysozoa</taxon>
        <taxon>Arthropoda</taxon>
        <taxon>Crustacea</taxon>
        <taxon>Multicrustacea</taxon>
        <taxon>Malacostraca</taxon>
        <taxon>Eumalacostraca</taxon>
        <taxon>Eucarida</taxon>
        <taxon>Decapoda</taxon>
        <taxon>Pleocyemata</taxon>
        <taxon>Brachyura</taxon>
        <taxon>Eubrachyura</taxon>
        <taxon>Portunoidea</taxon>
        <taxon>Portunidae</taxon>
        <taxon>Portuninae</taxon>
        <taxon>Portunus</taxon>
    </lineage>
</organism>
<proteinExistence type="predicted"/>
<name>A0A5B7IA57_PORTR</name>
<dbReference type="EMBL" id="VSRR010059381">
    <property type="protein sequence ID" value="MPC82311.1"/>
    <property type="molecule type" value="Genomic_DNA"/>
</dbReference>
<evidence type="ECO:0000256" key="1">
    <source>
        <dbReference type="SAM" id="MobiDB-lite"/>
    </source>
</evidence>
<dbReference type="Proteomes" id="UP000324222">
    <property type="component" value="Unassembled WGS sequence"/>
</dbReference>
<dbReference type="AlphaFoldDB" id="A0A5B7IA57"/>